<name>A0A317N0R2_9NOCA</name>
<feature type="compositionally biased region" description="Polar residues" evidence="1">
    <location>
        <begin position="365"/>
        <end position="375"/>
    </location>
</feature>
<evidence type="ECO:0000313" key="3">
    <source>
        <dbReference type="Proteomes" id="UP000246410"/>
    </source>
</evidence>
<dbReference type="Proteomes" id="UP000246410">
    <property type="component" value="Unassembled WGS sequence"/>
</dbReference>
<reference evidence="2 3" key="1">
    <citation type="submission" date="2018-05" db="EMBL/GenBank/DDBJ databases">
        <title>Genomic Encyclopedia of Type Strains, Phase IV (KMG-IV): sequencing the most valuable type-strain genomes for metagenomic binning, comparative biology and taxonomic classification.</title>
        <authorList>
            <person name="Goeker M."/>
        </authorList>
    </citation>
    <scope>NUCLEOTIDE SEQUENCE [LARGE SCALE GENOMIC DNA]</scope>
    <source>
        <strain evidence="2 3">DSM 44717</strain>
    </source>
</reference>
<feature type="compositionally biased region" description="Basic and acidic residues" evidence="1">
    <location>
        <begin position="307"/>
        <end position="323"/>
    </location>
</feature>
<keyword evidence="3" id="KW-1185">Reference proteome</keyword>
<feature type="region of interest" description="Disordered" evidence="1">
    <location>
        <begin position="192"/>
        <end position="283"/>
    </location>
</feature>
<feature type="compositionally biased region" description="Low complexity" evidence="1">
    <location>
        <begin position="337"/>
        <end position="364"/>
    </location>
</feature>
<comment type="caution">
    <text evidence="2">The sequence shown here is derived from an EMBL/GenBank/DDBJ whole genome shotgun (WGS) entry which is preliminary data.</text>
</comment>
<feature type="compositionally biased region" description="Low complexity" evidence="1">
    <location>
        <begin position="243"/>
        <end position="274"/>
    </location>
</feature>
<evidence type="ECO:0000256" key="1">
    <source>
        <dbReference type="SAM" id="MobiDB-lite"/>
    </source>
</evidence>
<accession>A0A317N0R2</accession>
<feature type="compositionally biased region" description="Low complexity" evidence="1">
    <location>
        <begin position="516"/>
        <end position="526"/>
    </location>
</feature>
<evidence type="ECO:0000313" key="2">
    <source>
        <dbReference type="EMBL" id="PWV66938.1"/>
    </source>
</evidence>
<feature type="region of interest" description="Disordered" evidence="1">
    <location>
        <begin position="307"/>
        <end position="386"/>
    </location>
</feature>
<feature type="compositionally biased region" description="Basic and acidic residues" evidence="1">
    <location>
        <begin position="192"/>
        <end position="201"/>
    </location>
</feature>
<dbReference type="AlphaFoldDB" id="A0A317N0R2"/>
<dbReference type="RefSeq" id="WP_110041663.1">
    <property type="nucleotide sequence ID" value="NZ_QGTL01000022.1"/>
</dbReference>
<dbReference type="EMBL" id="QGTL01000022">
    <property type="protein sequence ID" value="PWV66938.1"/>
    <property type="molecule type" value="Genomic_DNA"/>
</dbReference>
<organism evidence="2 3">
    <name type="scientific">Nocardia neocaledoniensis</name>
    <dbReference type="NCBI Taxonomy" id="236511"/>
    <lineage>
        <taxon>Bacteria</taxon>
        <taxon>Bacillati</taxon>
        <taxon>Actinomycetota</taxon>
        <taxon>Actinomycetes</taxon>
        <taxon>Mycobacteriales</taxon>
        <taxon>Nocardiaceae</taxon>
        <taxon>Nocardia</taxon>
    </lineage>
</organism>
<feature type="region of interest" description="Disordered" evidence="1">
    <location>
        <begin position="509"/>
        <end position="541"/>
    </location>
</feature>
<proteinExistence type="predicted"/>
<protein>
    <submittedName>
        <fullName evidence="2">Uncharacterized protein</fullName>
    </submittedName>
</protein>
<sequence length="541" mass="57486">MPESEQALNSATASKVVLQNMEMPDMAAEGYPDQYRFDPAIEKFHLELPERMMAFFKCFGAGDGTEPPAGAIVPQISPDVAAGIPQYTALVSALRKSFDELHATGAKLVPLLREAEVLREQGQRAIDGLVASVNAAARMPPKDLLSENEHIMGYVTAAIDGAETEIRKRTDGFRGVGKEIDAQTKAIEDAVKKQREVDEKQLSPPEIPKPKDEIRDIPTPITAPMPLFDEDVLDTDRDDPAPSKSRLSSELSSAIDSLKNSAQAPAPAAMPNAGMGMGTGSGMGSGMDMMSSMLPQIMRQQYDRSLADDGMNDRPRDIERPRQQQDSLPAPTPIMPPTAATATQPSPTAAPQTSSPSASHPATAVQSPTGETNQPPATPARTVASDGSVLYTFPDGRTQKVSEMVAQVLDAAFSNASSTNAQEAFGKTEAKWTDRKKIGRPVDPFELMTGDVAIWDRRTAVVVVFGSDEGGTLEVIVHGELKEFAAEMSDSAGEFGQFSGFAHPNGIELRSRRGADTATGGTTPGDQSTAQPSAALAAPVG</sequence>
<gene>
    <name evidence="2" type="ORF">DFR69_1223</name>
</gene>